<evidence type="ECO:0000313" key="2">
    <source>
        <dbReference type="Proteomes" id="UP000694892"/>
    </source>
</evidence>
<name>A0A974C5B1_XENLA</name>
<dbReference type="EMBL" id="CM004481">
    <property type="protein sequence ID" value="OCT66774.1"/>
    <property type="molecule type" value="Genomic_DNA"/>
</dbReference>
<proteinExistence type="predicted"/>
<sequence>MTLALQHCFHGNSSSHVCSLMHGYCCQGDLWARANHCVCVTPCCVAEGVSRKNQCEVQRFGGHAPFSSMKQGFTYELLYALYFL</sequence>
<organism evidence="1 2">
    <name type="scientific">Xenopus laevis</name>
    <name type="common">African clawed frog</name>
    <dbReference type="NCBI Taxonomy" id="8355"/>
    <lineage>
        <taxon>Eukaryota</taxon>
        <taxon>Metazoa</taxon>
        <taxon>Chordata</taxon>
        <taxon>Craniata</taxon>
        <taxon>Vertebrata</taxon>
        <taxon>Euteleostomi</taxon>
        <taxon>Amphibia</taxon>
        <taxon>Batrachia</taxon>
        <taxon>Anura</taxon>
        <taxon>Pipoidea</taxon>
        <taxon>Pipidae</taxon>
        <taxon>Xenopodinae</taxon>
        <taxon>Xenopus</taxon>
        <taxon>Xenopus</taxon>
    </lineage>
</organism>
<accession>A0A974C5B1</accession>
<evidence type="ECO:0000313" key="1">
    <source>
        <dbReference type="EMBL" id="OCT66774.1"/>
    </source>
</evidence>
<gene>
    <name evidence="1" type="ORF">XELAEV_18043025mg</name>
</gene>
<dbReference type="Proteomes" id="UP000694892">
    <property type="component" value="Chromosome 8S"/>
</dbReference>
<dbReference type="AlphaFoldDB" id="A0A974C5B1"/>
<reference evidence="2" key="1">
    <citation type="journal article" date="2016" name="Nature">
        <title>Genome evolution in the allotetraploid frog Xenopus laevis.</title>
        <authorList>
            <person name="Session A.M."/>
            <person name="Uno Y."/>
            <person name="Kwon T."/>
            <person name="Chapman J.A."/>
            <person name="Toyoda A."/>
            <person name="Takahashi S."/>
            <person name="Fukui A."/>
            <person name="Hikosaka A."/>
            <person name="Suzuki A."/>
            <person name="Kondo M."/>
            <person name="van Heeringen S.J."/>
            <person name="Quigley I."/>
            <person name="Heinz S."/>
            <person name="Ogino H."/>
            <person name="Ochi H."/>
            <person name="Hellsten U."/>
            <person name="Lyons J.B."/>
            <person name="Simakov O."/>
            <person name="Putnam N."/>
            <person name="Stites J."/>
            <person name="Kuroki Y."/>
            <person name="Tanaka T."/>
            <person name="Michiue T."/>
            <person name="Watanabe M."/>
            <person name="Bogdanovic O."/>
            <person name="Lister R."/>
            <person name="Georgiou G."/>
            <person name="Paranjpe S.S."/>
            <person name="van Kruijsbergen I."/>
            <person name="Shu S."/>
            <person name="Carlson J."/>
            <person name="Kinoshita T."/>
            <person name="Ohta Y."/>
            <person name="Mawaribuchi S."/>
            <person name="Jenkins J."/>
            <person name="Grimwood J."/>
            <person name="Schmutz J."/>
            <person name="Mitros T."/>
            <person name="Mozaffari S.V."/>
            <person name="Suzuki Y."/>
            <person name="Haramoto Y."/>
            <person name="Yamamoto T.S."/>
            <person name="Takagi C."/>
            <person name="Heald R."/>
            <person name="Miller K."/>
            <person name="Haudenschild C."/>
            <person name="Kitzman J."/>
            <person name="Nakayama T."/>
            <person name="Izutsu Y."/>
            <person name="Robert J."/>
            <person name="Fortriede J."/>
            <person name="Burns K."/>
            <person name="Lotay V."/>
            <person name="Karimi K."/>
            <person name="Yasuoka Y."/>
            <person name="Dichmann D.S."/>
            <person name="Flajnik M.F."/>
            <person name="Houston D.W."/>
            <person name="Shendure J."/>
            <person name="DuPasquier L."/>
            <person name="Vize P.D."/>
            <person name="Zorn A.M."/>
            <person name="Ito M."/>
            <person name="Marcotte E.M."/>
            <person name="Wallingford J.B."/>
            <person name="Ito Y."/>
            <person name="Asashima M."/>
            <person name="Ueno N."/>
            <person name="Matsuda Y."/>
            <person name="Veenstra G.J."/>
            <person name="Fujiyama A."/>
            <person name="Harland R.M."/>
            <person name="Taira M."/>
            <person name="Rokhsar D.S."/>
        </authorList>
    </citation>
    <scope>NUCLEOTIDE SEQUENCE [LARGE SCALE GENOMIC DNA]</scope>
    <source>
        <strain evidence="2">J</strain>
    </source>
</reference>
<protein>
    <submittedName>
        <fullName evidence="1">Uncharacterized protein</fullName>
    </submittedName>
</protein>